<name>A0A3B3QJ02_9TELE</name>
<feature type="region of interest" description="Disordered" evidence="9">
    <location>
        <begin position="122"/>
        <end position="142"/>
    </location>
</feature>
<keyword evidence="2" id="KW-0597">Phosphoprotein</keyword>
<dbReference type="GO" id="GO:0000118">
    <property type="term" value="C:histone deacetylase complex"/>
    <property type="evidence" value="ECO:0007669"/>
    <property type="project" value="TreeGrafter"/>
</dbReference>
<dbReference type="InterPro" id="IPR009057">
    <property type="entry name" value="Homeodomain-like_sf"/>
</dbReference>
<evidence type="ECO:0000256" key="5">
    <source>
        <dbReference type="ARBA" id="ARBA00023125"/>
    </source>
</evidence>
<dbReference type="InterPro" id="IPR051066">
    <property type="entry name" value="Trans_reg/Corepressor"/>
</dbReference>
<dbReference type="SMART" id="SM01189">
    <property type="entry name" value="ELM2"/>
    <property type="match status" value="1"/>
</dbReference>
<dbReference type="PROSITE" id="PS51156">
    <property type="entry name" value="ELM2"/>
    <property type="match status" value="1"/>
</dbReference>
<dbReference type="Gene3D" id="1.10.10.60">
    <property type="entry name" value="Homeodomain-like"/>
    <property type="match status" value="1"/>
</dbReference>
<reference evidence="13" key="2">
    <citation type="submission" date="2025-09" db="UniProtKB">
        <authorList>
            <consortium name="Ensembl"/>
        </authorList>
    </citation>
    <scope>IDENTIFICATION</scope>
</reference>
<dbReference type="PROSITE" id="PS50157">
    <property type="entry name" value="ZINC_FINGER_C2H2_2"/>
    <property type="match status" value="1"/>
</dbReference>
<dbReference type="Proteomes" id="UP000261540">
    <property type="component" value="Unplaced"/>
</dbReference>
<evidence type="ECO:0000256" key="4">
    <source>
        <dbReference type="ARBA" id="ARBA00023015"/>
    </source>
</evidence>
<feature type="compositionally biased region" description="Basic and acidic residues" evidence="9">
    <location>
        <begin position="437"/>
        <end position="448"/>
    </location>
</feature>
<feature type="domain" description="SANT" evidence="12">
    <location>
        <begin position="774"/>
        <end position="825"/>
    </location>
</feature>
<evidence type="ECO:0000313" key="14">
    <source>
        <dbReference type="Proteomes" id="UP000261540"/>
    </source>
</evidence>
<feature type="compositionally biased region" description="Pro residues" evidence="9">
    <location>
        <begin position="553"/>
        <end position="562"/>
    </location>
</feature>
<dbReference type="SMART" id="SM00717">
    <property type="entry name" value="SANT"/>
    <property type="match status" value="1"/>
</dbReference>
<feature type="region of interest" description="Disordered" evidence="9">
    <location>
        <begin position="257"/>
        <end position="282"/>
    </location>
</feature>
<feature type="region of interest" description="Disordered" evidence="9">
    <location>
        <begin position="949"/>
        <end position="972"/>
    </location>
</feature>
<dbReference type="Ensembl" id="ENSPKIT00000030758.1">
    <property type="protein sequence ID" value="ENSPKIP00000006727.1"/>
    <property type="gene ID" value="ENSPKIG00000022884.1"/>
</dbReference>
<keyword evidence="8" id="KW-0479">Metal-binding</keyword>
<dbReference type="AlphaFoldDB" id="A0A3B3QJ02"/>
<feature type="region of interest" description="Disordered" evidence="9">
    <location>
        <begin position="326"/>
        <end position="461"/>
    </location>
</feature>
<dbReference type="FunFam" id="1.10.10.60:FF:000086">
    <property type="entry name" value="transcriptional-regulating factor 1 isoform X1"/>
    <property type="match status" value="1"/>
</dbReference>
<feature type="compositionally biased region" description="Low complexity" evidence="9">
    <location>
        <begin position="635"/>
        <end position="645"/>
    </location>
</feature>
<dbReference type="GO" id="GO:0005667">
    <property type="term" value="C:transcription regulator complex"/>
    <property type="evidence" value="ECO:0007669"/>
    <property type="project" value="TreeGrafter"/>
</dbReference>
<feature type="compositionally biased region" description="Low complexity" evidence="9">
    <location>
        <begin position="988"/>
        <end position="999"/>
    </location>
</feature>
<feature type="compositionally biased region" description="Basic and acidic residues" evidence="9">
    <location>
        <begin position="840"/>
        <end position="880"/>
    </location>
</feature>
<dbReference type="InterPro" id="IPR001005">
    <property type="entry name" value="SANT/Myb"/>
</dbReference>
<dbReference type="Pfam" id="PF01448">
    <property type="entry name" value="ELM2"/>
    <property type="match status" value="1"/>
</dbReference>
<dbReference type="PANTHER" id="PTHR16089">
    <property type="entry name" value="REST COREPRESSOR COREST PROTEIN-RELATED"/>
    <property type="match status" value="1"/>
</dbReference>
<evidence type="ECO:0000259" key="12">
    <source>
        <dbReference type="PROSITE" id="PS51293"/>
    </source>
</evidence>
<feature type="compositionally biased region" description="Basic and acidic residues" evidence="9">
    <location>
        <begin position="956"/>
        <end position="972"/>
    </location>
</feature>
<dbReference type="PROSITE" id="PS51293">
    <property type="entry name" value="SANT"/>
    <property type="match status" value="1"/>
</dbReference>
<evidence type="ECO:0000256" key="2">
    <source>
        <dbReference type="ARBA" id="ARBA00022553"/>
    </source>
</evidence>
<feature type="region of interest" description="Disordered" evidence="9">
    <location>
        <begin position="485"/>
        <end position="564"/>
    </location>
</feature>
<evidence type="ECO:0000256" key="6">
    <source>
        <dbReference type="ARBA" id="ARBA00023163"/>
    </source>
</evidence>
<dbReference type="GO" id="GO:0003714">
    <property type="term" value="F:transcription corepressor activity"/>
    <property type="evidence" value="ECO:0007669"/>
    <property type="project" value="TreeGrafter"/>
</dbReference>
<evidence type="ECO:0000256" key="1">
    <source>
        <dbReference type="ARBA" id="ARBA00004123"/>
    </source>
</evidence>
<feature type="domain" description="ELM2" evidence="11">
    <location>
        <begin position="667"/>
        <end position="759"/>
    </location>
</feature>
<evidence type="ECO:0000256" key="3">
    <source>
        <dbReference type="ARBA" id="ARBA00022990"/>
    </source>
</evidence>
<reference evidence="13" key="1">
    <citation type="submission" date="2025-08" db="UniProtKB">
        <authorList>
            <consortium name="Ensembl"/>
        </authorList>
    </citation>
    <scope>IDENTIFICATION</scope>
</reference>
<dbReference type="GeneTree" id="ENSGT00940000157459"/>
<sequence>MSLPPQAKPNAKRTGKRITFFDEQAMPMKESLQQHGGGGGCFGMRAPGSEPPRGDIVFGPDKNEQARAHFQHGVPVKWPEQDPGWPQGIPRTWGQGMGPYMGVSDPVGQVTYAKPAHEAGTMQVPRRAAEKQPNPAEAYRDPAKTRSLEWEQQAPAAMPQVSFPGFPQGHKPGVLHGAAHTAPNSNVLQPFQLAFRPPRQHLTSGYFPTHGAMSNVNYGVHVKEQQQQQQQQQQLQHLRQQQQQQIQQQHMQQQQQQHMQQQQQQHMQQHMQQQQQQQHLLQQQNQQNYLDMYPNAHHTHAHPHLHQQAPKAMEAVGHLQGTTVPFGPVNVDPRAQGPLADSRHPCDMPQLQLRRSRRLSREGDVPSVVLWGQDAPEQPGPRNGAPDGQGGATEPQGAPMGVIQSTRRKRRVSQEANLETLAQKASEMESLPSQVVKQEEHLKAHDGQESAEGEGQGVKRARDDSLLPLVIPVSVPVRQTELELCSGSGHGQTGWSTPRPGQQDPTQPEHKASVIVTRRRSLRNSLSESSAQDEGGKDDDGKSVRWKRRPRPEPLFIPPPKPSSLIAPPAYHNITSYQSHLRSPVRLADSTMIIPPYTPPPILSPVREGSGLYFSTILSSVAASSQGLPPPPTPKTSTRSLLRSTSSDITPPILPVMGEATPVSIEPRINIGQQYQADIPTLLDRSVAQQDVHLADLVWLPVPELQSTPLLQERVNDLMNLACSSAVCGGGTNQELAMHCLHECKGDVLRAMELLLLKNPIFSKTHPLGDYHYSGSDLWTPAERGFFNKGITAYKKDFFVVQKLVRTKTVAQCVEFYYSYKKQVKLGRNGVLIYGEAEPGEPRASDAEVDVKTSQRFDQWKEDDEHPKTEGACEPKREATPARVVRALQANTGEEERKEPPQVRQTPQPPPAVASRPKSGAAPPGKAPLDQEGTFPCKKCGRVFFKVKSRSAHMKSHAEQEKKAAALRQKEAEERAAAQAAAQAAAAAVAAATQQNGARDGTEDSSTEESSEEGEDKEDADWH</sequence>
<evidence type="ECO:0000259" key="10">
    <source>
        <dbReference type="PROSITE" id="PS50157"/>
    </source>
</evidence>
<proteinExistence type="predicted"/>
<dbReference type="InterPro" id="IPR013087">
    <property type="entry name" value="Znf_C2H2_type"/>
</dbReference>
<keyword evidence="6" id="KW-0804">Transcription</keyword>
<feature type="region of interest" description="Disordered" evidence="9">
    <location>
        <begin position="988"/>
        <end position="1023"/>
    </location>
</feature>
<evidence type="ECO:0000256" key="8">
    <source>
        <dbReference type="PROSITE-ProRule" id="PRU00042"/>
    </source>
</evidence>
<feature type="domain" description="C2H2-type" evidence="10">
    <location>
        <begin position="935"/>
        <end position="962"/>
    </location>
</feature>
<accession>A0A3B3QJ02</accession>
<dbReference type="GO" id="GO:0008270">
    <property type="term" value="F:zinc ion binding"/>
    <property type="evidence" value="ECO:0007669"/>
    <property type="project" value="UniProtKB-KW"/>
</dbReference>
<dbReference type="OrthoDB" id="10258692at2759"/>
<dbReference type="InterPro" id="IPR017884">
    <property type="entry name" value="SANT_dom"/>
</dbReference>
<evidence type="ECO:0000256" key="7">
    <source>
        <dbReference type="ARBA" id="ARBA00023242"/>
    </source>
</evidence>
<feature type="compositionally biased region" description="Basic and acidic residues" evidence="9">
    <location>
        <begin position="534"/>
        <end position="543"/>
    </location>
</feature>
<dbReference type="PROSITE" id="PS00028">
    <property type="entry name" value="ZINC_FINGER_C2H2_1"/>
    <property type="match status" value="1"/>
</dbReference>
<keyword evidence="3" id="KW-0007">Acetylation</keyword>
<dbReference type="GO" id="GO:0003677">
    <property type="term" value="F:DNA binding"/>
    <property type="evidence" value="ECO:0007669"/>
    <property type="project" value="UniProtKB-KW"/>
</dbReference>
<feature type="region of interest" description="Disordered" evidence="9">
    <location>
        <begin position="836"/>
        <end position="934"/>
    </location>
</feature>
<dbReference type="PANTHER" id="PTHR16089:SF24">
    <property type="entry name" value="MITOTIC DEACETYLASE-ASSOCIATED SANT DOMAIN PROTEIN"/>
    <property type="match status" value="1"/>
</dbReference>
<keyword evidence="8" id="KW-0862">Zinc</keyword>
<keyword evidence="8" id="KW-0863">Zinc-finger</keyword>
<dbReference type="SUPFAM" id="SSF46689">
    <property type="entry name" value="Homeodomain-like"/>
    <property type="match status" value="1"/>
</dbReference>
<feature type="compositionally biased region" description="Polar residues" evidence="9">
    <location>
        <begin position="493"/>
        <end position="506"/>
    </location>
</feature>
<protein>
    <submittedName>
        <fullName evidence="13">Mitotic deacetylase associated SANT domain protein a</fullName>
    </submittedName>
</protein>
<feature type="compositionally biased region" description="Acidic residues" evidence="9">
    <location>
        <begin position="1003"/>
        <end position="1023"/>
    </location>
</feature>
<evidence type="ECO:0000313" key="13">
    <source>
        <dbReference type="Ensembl" id="ENSPKIP00000006727.1"/>
    </source>
</evidence>
<comment type="subcellular location">
    <subcellularLocation>
        <location evidence="1">Nucleus</location>
    </subcellularLocation>
</comment>
<keyword evidence="14" id="KW-1185">Reference proteome</keyword>
<keyword evidence="7" id="KW-0539">Nucleus</keyword>
<feature type="region of interest" description="Disordered" evidence="9">
    <location>
        <begin position="623"/>
        <end position="645"/>
    </location>
</feature>
<evidence type="ECO:0000256" key="9">
    <source>
        <dbReference type="SAM" id="MobiDB-lite"/>
    </source>
</evidence>
<keyword evidence="5" id="KW-0238">DNA-binding</keyword>
<dbReference type="GO" id="GO:0006357">
    <property type="term" value="P:regulation of transcription by RNA polymerase II"/>
    <property type="evidence" value="ECO:0007669"/>
    <property type="project" value="TreeGrafter"/>
</dbReference>
<organism evidence="13 14">
    <name type="scientific">Paramormyrops kingsleyae</name>
    <dbReference type="NCBI Taxonomy" id="1676925"/>
    <lineage>
        <taxon>Eukaryota</taxon>
        <taxon>Metazoa</taxon>
        <taxon>Chordata</taxon>
        <taxon>Craniata</taxon>
        <taxon>Vertebrata</taxon>
        <taxon>Euteleostomi</taxon>
        <taxon>Actinopterygii</taxon>
        <taxon>Neopterygii</taxon>
        <taxon>Teleostei</taxon>
        <taxon>Osteoglossocephala</taxon>
        <taxon>Osteoglossomorpha</taxon>
        <taxon>Osteoglossiformes</taxon>
        <taxon>Mormyridae</taxon>
        <taxon>Paramormyrops</taxon>
    </lineage>
</organism>
<dbReference type="STRING" id="1676925.ENSPKIP00000006727"/>
<feature type="compositionally biased region" description="Low complexity" evidence="9">
    <location>
        <begin position="917"/>
        <end position="928"/>
    </location>
</feature>
<evidence type="ECO:0000259" key="11">
    <source>
        <dbReference type="PROSITE" id="PS51156"/>
    </source>
</evidence>
<dbReference type="InterPro" id="IPR000949">
    <property type="entry name" value="ELM2_dom"/>
</dbReference>
<keyword evidence="4" id="KW-0805">Transcription regulation</keyword>